<evidence type="ECO:0000313" key="4">
    <source>
        <dbReference type="Proteomes" id="UP001597116"/>
    </source>
</evidence>
<dbReference type="PROSITE" id="PS51257">
    <property type="entry name" value="PROKAR_LIPOPROTEIN"/>
    <property type="match status" value="1"/>
</dbReference>
<dbReference type="EMBL" id="JBHTLP010000011">
    <property type="protein sequence ID" value="MFD1143147.1"/>
    <property type="molecule type" value="Genomic_DNA"/>
</dbReference>
<feature type="signal peptide" evidence="1">
    <location>
        <begin position="1"/>
        <end position="21"/>
    </location>
</feature>
<dbReference type="Gene3D" id="3.30.160.670">
    <property type="match status" value="1"/>
</dbReference>
<dbReference type="InterPro" id="IPR025411">
    <property type="entry name" value="DUF4136"/>
</dbReference>
<evidence type="ECO:0000259" key="2">
    <source>
        <dbReference type="Pfam" id="PF13590"/>
    </source>
</evidence>
<dbReference type="Proteomes" id="UP001597116">
    <property type="component" value="Unassembled WGS sequence"/>
</dbReference>
<gene>
    <name evidence="3" type="ORF">ACFQ4C_18615</name>
</gene>
<keyword evidence="1" id="KW-0732">Signal</keyword>
<comment type="caution">
    <text evidence="3">The sequence shown here is derived from an EMBL/GenBank/DDBJ whole genome shotgun (WGS) entry which is preliminary data.</text>
</comment>
<name>A0ABW3Q7C3_9BACT</name>
<proteinExistence type="predicted"/>
<feature type="chain" id="PRO_5045732833" evidence="1">
    <location>
        <begin position="22"/>
        <end position="193"/>
    </location>
</feature>
<feature type="domain" description="DUF4136" evidence="2">
    <location>
        <begin position="20"/>
        <end position="184"/>
    </location>
</feature>
<sequence>MKKVLMLTGWVLLICSCSRVAVDYNSKTNFNKYKTYAWMDSDVKAGQNPVYYNQLATQNVENTVDEKLAEKGLKRNDSDPDLLIGYHFFVEKKTRTVSDPYPYYGPYMGWGRWGWRGWGPAWWGWGGNQTRQEQYTEGTVVVDMVDTKTRKLVWRGAVENAINEPTRIASQLPKEIDRIIEKYPERGRANRKG</sequence>
<dbReference type="RefSeq" id="WP_265991029.1">
    <property type="nucleotide sequence ID" value="NZ_CP110973.1"/>
</dbReference>
<evidence type="ECO:0000256" key="1">
    <source>
        <dbReference type="SAM" id="SignalP"/>
    </source>
</evidence>
<evidence type="ECO:0000313" key="3">
    <source>
        <dbReference type="EMBL" id="MFD1143147.1"/>
    </source>
</evidence>
<organism evidence="3 4">
    <name type="scientific">Larkinella insperata</name>
    <dbReference type="NCBI Taxonomy" id="332158"/>
    <lineage>
        <taxon>Bacteria</taxon>
        <taxon>Pseudomonadati</taxon>
        <taxon>Bacteroidota</taxon>
        <taxon>Cytophagia</taxon>
        <taxon>Cytophagales</taxon>
        <taxon>Spirosomataceae</taxon>
        <taxon>Larkinella</taxon>
    </lineage>
</organism>
<keyword evidence="4" id="KW-1185">Reference proteome</keyword>
<dbReference type="Pfam" id="PF13590">
    <property type="entry name" value="DUF4136"/>
    <property type="match status" value="1"/>
</dbReference>
<accession>A0ABW3Q7C3</accession>
<protein>
    <submittedName>
        <fullName evidence="3">DUF4136 domain-containing protein</fullName>
    </submittedName>
</protein>
<reference evidence="4" key="1">
    <citation type="journal article" date="2019" name="Int. J. Syst. Evol. Microbiol.">
        <title>The Global Catalogue of Microorganisms (GCM) 10K type strain sequencing project: providing services to taxonomists for standard genome sequencing and annotation.</title>
        <authorList>
            <consortium name="The Broad Institute Genomics Platform"/>
            <consortium name="The Broad Institute Genome Sequencing Center for Infectious Disease"/>
            <person name="Wu L."/>
            <person name="Ma J."/>
        </authorList>
    </citation>
    <scope>NUCLEOTIDE SEQUENCE [LARGE SCALE GENOMIC DNA]</scope>
    <source>
        <strain evidence="4">CCUG 55608</strain>
    </source>
</reference>